<evidence type="ECO:0000313" key="2">
    <source>
        <dbReference type="EMBL" id="MEE2041031.1"/>
    </source>
</evidence>
<gene>
    <name evidence="2" type="ORF">Q8791_27795</name>
</gene>
<sequence>MIALNTGITVLLKAQVSVIGAVGTDDEERASGGVRPRGRPRHRGGRDESRERPERPHEQ</sequence>
<protein>
    <submittedName>
        <fullName evidence="2">Uncharacterized protein</fullName>
    </submittedName>
</protein>
<proteinExistence type="predicted"/>
<evidence type="ECO:0000256" key="1">
    <source>
        <dbReference type="SAM" id="MobiDB-lite"/>
    </source>
</evidence>
<dbReference type="EMBL" id="JAUZMY010000039">
    <property type="protein sequence ID" value="MEE2041031.1"/>
    <property type="molecule type" value="Genomic_DNA"/>
</dbReference>
<comment type="caution">
    <text evidence="2">The sequence shown here is derived from an EMBL/GenBank/DDBJ whole genome shotgun (WGS) entry which is preliminary data.</text>
</comment>
<dbReference type="Proteomes" id="UP001356095">
    <property type="component" value="Unassembled WGS sequence"/>
</dbReference>
<accession>A0ABU7KFK4</accession>
<evidence type="ECO:0000313" key="3">
    <source>
        <dbReference type="Proteomes" id="UP001356095"/>
    </source>
</evidence>
<feature type="region of interest" description="Disordered" evidence="1">
    <location>
        <begin position="20"/>
        <end position="59"/>
    </location>
</feature>
<reference evidence="2 3" key="1">
    <citation type="submission" date="2023-08" db="EMBL/GenBank/DDBJ databases">
        <authorList>
            <person name="Girao M."/>
            <person name="Carvalho M.F."/>
        </authorList>
    </citation>
    <scope>NUCLEOTIDE SEQUENCE [LARGE SCALE GENOMIC DNA]</scope>
    <source>
        <strain evidence="2 3">CT-R113</strain>
    </source>
</reference>
<keyword evidence="3" id="KW-1185">Reference proteome</keyword>
<feature type="compositionally biased region" description="Basic and acidic residues" evidence="1">
    <location>
        <begin position="45"/>
        <end position="59"/>
    </location>
</feature>
<organism evidence="2 3">
    <name type="scientific">Nocardiopsis codii</name>
    <dbReference type="NCBI Taxonomy" id="3065942"/>
    <lineage>
        <taxon>Bacteria</taxon>
        <taxon>Bacillati</taxon>
        <taxon>Actinomycetota</taxon>
        <taxon>Actinomycetes</taxon>
        <taxon>Streptosporangiales</taxon>
        <taxon>Nocardiopsidaceae</taxon>
        <taxon>Nocardiopsis</taxon>
    </lineage>
</organism>
<name>A0ABU7KFK4_9ACTN</name>
<dbReference type="RefSeq" id="WP_330094795.1">
    <property type="nucleotide sequence ID" value="NZ_JAUZMY010000039.1"/>
</dbReference>